<dbReference type="OrthoDB" id="5429740at2759"/>
<evidence type="ECO:0000256" key="5">
    <source>
        <dbReference type="ARBA" id="ARBA00038359"/>
    </source>
</evidence>
<dbReference type="InterPro" id="IPR049326">
    <property type="entry name" value="Rhodopsin_dom_fungi"/>
</dbReference>
<feature type="transmembrane region" description="Helical" evidence="6">
    <location>
        <begin position="274"/>
        <end position="297"/>
    </location>
</feature>
<evidence type="ECO:0000256" key="1">
    <source>
        <dbReference type="ARBA" id="ARBA00004141"/>
    </source>
</evidence>
<feature type="domain" description="Rhodopsin" evidence="7">
    <location>
        <begin position="37"/>
        <end position="296"/>
    </location>
</feature>
<evidence type="ECO:0000256" key="6">
    <source>
        <dbReference type="SAM" id="Phobius"/>
    </source>
</evidence>
<organism evidence="8 9">
    <name type="scientific">Botrytis galanthina</name>
    <dbReference type="NCBI Taxonomy" id="278940"/>
    <lineage>
        <taxon>Eukaryota</taxon>
        <taxon>Fungi</taxon>
        <taxon>Dikarya</taxon>
        <taxon>Ascomycota</taxon>
        <taxon>Pezizomycotina</taxon>
        <taxon>Leotiomycetes</taxon>
        <taxon>Helotiales</taxon>
        <taxon>Sclerotiniaceae</taxon>
        <taxon>Botrytis</taxon>
    </lineage>
</organism>
<evidence type="ECO:0000256" key="2">
    <source>
        <dbReference type="ARBA" id="ARBA00022692"/>
    </source>
</evidence>
<proteinExistence type="inferred from homology"/>
<evidence type="ECO:0000256" key="4">
    <source>
        <dbReference type="ARBA" id="ARBA00023136"/>
    </source>
</evidence>
<dbReference type="InterPro" id="IPR052337">
    <property type="entry name" value="SAT4-like"/>
</dbReference>
<feature type="transmembrane region" description="Helical" evidence="6">
    <location>
        <begin position="131"/>
        <end position="154"/>
    </location>
</feature>
<sequence length="361" mass="40376">MSSVVSSDMNPNDPGRGLMVIGILWSLTIVASGTILARFYVRKKIGALSWDDWFMLLALVFQLVDIGFITRAYSWGLGKHDKDLTFEQLVNAIKWGWLWMIPGTFVSVLARLSSAIFLIRLFGVRPWFKWYLIIFTILQCTGGIVVLLVSFLGVQPVEALWNPTIDASRMNPKVALYTAITAQCKLAQILEYSTCVTTSWLMFITAIFTFADLTYVLFPTIIIWHLHMTFLRRLGLIVLMCTSLITMAASILKATGLQTTAAQLKEPEYASSLAALWSGLEQTLVIIMASVPALTAATKIKIPFFSRLASSFSRSFSRYSTKKSETTSNGDYHDLDESTVAITKGSVLRTDQFEISYHNEP</sequence>
<feature type="transmembrane region" description="Helical" evidence="6">
    <location>
        <begin position="20"/>
        <end position="41"/>
    </location>
</feature>
<dbReference type="Pfam" id="PF20684">
    <property type="entry name" value="Fung_rhodopsin"/>
    <property type="match status" value="1"/>
</dbReference>
<comment type="subcellular location">
    <subcellularLocation>
        <location evidence="1">Membrane</location>
        <topology evidence="1">Multi-pass membrane protein</topology>
    </subcellularLocation>
</comment>
<dbReference type="GO" id="GO:0016020">
    <property type="term" value="C:membrane"/>
    <property type="evidence" value="ECO:0007669"/>
    <property type="project" value="UniProtKB-SubCell"/>
</dbReference>
<feature type="transmembrane region" description="Helical" evidence="6">
    <location>
        <begin position="236"/>
        <end position="254"/>
    </location>
</feature>
<evidence type="ECO:0000256" key="3">
    <source>
        <dbReference type="ARBA" id="ARBA00022989"/>
    </source>
</evidence>
<comment type="similarity">
    <text evidence="5">Belongs to the SAT4 family.</text>
</comment>
<keyword evidence="2 6" id="KW-0812">Transmembrane</keyword>
<keyword evidence="3 6" id="KW-1133">Transmembrane helix</keyword>
<feature type="transmembrane region" description="Helical" evidence="6">
    <location>
        <begin position="53"/>
        <end position="76"/>
    </location>
</feature>
<dbReference type="PANTHER" id="PTHR33048">
    <property type="entry name" value="PTH11-LIKE INTEGRAL MEMBRANE PROTEIN (AFU_ORTHOLOGUE AFUA_5G11245)"/>
    <property type="match status" value="1"/>
</dbReference>
<feature type="transmembrane region" description="Helical" evidence="6">
    <location>
        <begin position="96"/>
        <end position="119"/>
    </location>
</feature>
<reference evidence="8 9" key="1">
    <citation type="submission" date="2017-12" db="EMBL/GenBank/DDBJ databases">
        <title>Comparative genomics of Botrytis spp.</title>
        <authorList>
            <person name="Valero-Jimenez C.A."/>
            <person name="Tapia P."/>
            <person name="Veloso J."/>
            <person name="Silva-Moreno E."/>
            <person name="Staats M."/>
            <person name="Valdes J.H."/>
            <person name="Van Kan J.A.L."/>
        </authorList>
    </citation>
    <scope>NUCLEOTIDE SEQUENCE [LARGE SCALE GENOMIC DNA]</scope>
    <source>
        <strain evidence="8 9">MUCL435</strain>
    </source>
</reference>
<protein>
    <recommendedName>
        <fullName evidence="7">Rhodopsin domain-containing protein</fullName>
    </recommendedName>
</protein>
<feature type="transmembrane region" description="Helical" evidence="6">
    <location>
        <begin position="200"/>
        <end position="224"/>
    </location>
</feature>
<dbReference type="PANTHER" id="PTHR33048:SF146">
    <property type="entry name" value="INTEGRAL MEMBRANE PROTEIN"/>
    <property type="match status" value="1"/>
</dbReference>
<dbReference type="Proteomes" id="UP000308671">
    <property type="component" value="Unassembled WGS sequence"/>
</dbReference>
<name>A0A4S8QSD4_9HELO</name>
<evidence type="ECO:0000313" key="8">
    <source>
        <dbReference type="EMBL" id="THV44379.1"/>
    </source>
</evidence>
<accession>A0A4S8QSD4</accession>
<gene>
    <name evidence="8" type="ORF">BGAL_0657g00030</name>
</gene>
<evidence type="ECO:0000259" key="7">
    <source>
        <dbReference type="Pfam" id="PF20684"/>
    </source>
</evidence>
<evidence type="ECO:0000313" key="9">
    <source>
        <dbReference type="Proteomes" id="UP000308671"/>
    </source>
</evidence>
<comment type="caution">
    <text evidence="8">The sequence shown here is derived from an EMBL/GenBank/DDBJ whole genome shotgun (WGS) entry which is preliminary data.</text>
</comment>
<dbReference type="AlphaFoldDB" id="A0A4S8QSD4"/>
<dbReference type="EMBL" id="PQXL01000653">
    <property type="protein sequence ID" value="THV44379.1"/>
    <property type="molecule type" value="Genomic_DNA"/>
</dbReference>
<keyword evidence="9" id="KW-1185">Reference proteome</keyword>
<keyword evidence="4 6" id="KW-0472">Membrane</keyword>